<feature type="compositionally biased region" description="Basic and acidic residues" evidence="1">
    <location>
        <begin position="1"/>
        <end position="12"/>
    </location>
</feature>
<dbReference type="EMBL" id="JAQQWP010000001">
    <property type="protein sequence ID" value="KAK8132263.1"/>
    <property type="molecule type" value="Genomic_DNA"/>
</dbReference>
<sequence length="283" mass="31647">MEHHTPMQELREGTVAMSPPRHVDPELAPGWRRPMGGQPVIGAMPYQEAQQASWGPKVDLLTDILHNQAKNGRSSISISEKNHFIDLSSNEDGNSGTSYPPRTNQQLSRQALHHQVPDPRSAFPPIAPPPGFPMHSHHTNGNNLTHPLLMARGHSRTRSVSTVVSENDNCCLWLRGFPADLTVHRFLYQIQLFQLGKVAAVYIHPPVDEITTTAVKATMWDRAGAERLFQAITACQFGFYGYRLHAHWNRHAEAAQRPENDNASRVILVIGPTEIVNPRKMLP</sequence>
<dbReference type="Proteomes" id="UP001392437">
    <property type="component" value="Unassembled WGS sequence"/>
</dbReference>
<evidence type="ECO:0000313" key="2">
    <source>
        <dbReference type="EMBL" id="KAK8132263.1"/>
    </source>
</evidence>
<name>A0AAW0RBU3_9PEZI</name>
<feature type="region of interest" description="Disordered" evidence="1">
    <location>
        <begin position="87"/>
        <end position="107"/>
    </location>
</feature>
<gene>
    <name evidence="2" type="ORF">PG999_000436</name>
</gene>
<dbReference type="AlphaFoldDB" id="A0AAW0RBU3"/>
<accession>A0AAW0RBU3</accession>
<keyword evidence="3" id="KW-1185">Reference proteome</keyword>
<comment type="caution">
    <text evidence="2">The sequence shown here is derived from an EMBL/GenBank/DDBJ whole genome shotgun (WGS) entry which is preliminary data.</text>
</comment>
<evidence type="ECO:0000256" key="1">
    <source>
        <dbReference type="SAM" id="MobiDB-lite"/>
    </source>
</evidence>
<proteinExistence type="predicted"/>
<feature type="region of interest" description="Disordered" evidence="1">
    <location>
        <begin position="1"/>
        <end position="32"/>
    </location>
</feature>
<organism evidence="2 3">
    <name type="scientific">Apiospora kogelbergensis</name>
    <dbReference type="NCBI Taxonomy" id="1337665"/>
    <lineage>
        <taxon>Eukaryota</taxon>
        <taxon>Fungi</taxon>
        <taxon>Dikarya</taxon>
        <taxon>Ascomycota</taxon>
        <taxon>Pezizomycotina</taxon>
        <taxon>Sordariomycetes</taxon>
        <taxon>Xylariomycetidae</taxon>
        <taxon>Amphisphaeriales</taxon>
        <taxon>Apiosporaceae</taxon>
        <taxon>Apiospora</taxon>
    </lineage>
</organism>
<evidence type="ECO:0000313" key="3">
    <source>
        <dbReference type="Proteomes" id="UP001392437"/>
    </source>
</evidence>
<reference evidence="2 3" key="1">
    <citation type="submission" date="2023-01" db="EMBL/GenBank/DDBJ databases">
        <title>Analysis of 21 Apiospora genomes using comparative genomics revels a genus with tremendous synthesis potential of carbohydrate active enzymes and secondary metabolites.</title>
        <authorList>
            <person name="Sorensen T."/>
        </authorList>
    </citation>
    <scope>NUCLEOTIDE SEQUENCE [LARGE SCALE GENOMIC DNA]</scope>
    <source>
        <strain evidence="2 3">CBS 117206</strain>
    </source>
</reference>
<protein>
    <submittedName>
        <fullName evidence="2">Uncharacterized protein</fullName>
    </submittedName>
</protein>